<dbReference type="KEGG" id="drc:G0Q07_17030"/>
<dbReference type="RefSeq" id="WP_163348278.1">
    <property type="nucleotide sequence ID" value="NZ_CP048409.1"/>
</dbReference>
<dbReference type="Proteomes" id="UP000474630">
    <property type="component" value="Chromosome"/>
</dbReference>
<accession>A0A6C0RH30</accession>
<dbReference type="AlphaFoldDB" id="A0A6C0RH30"/>
<reference evidence="1 2" key="1">
    <citation type="submission" date="2020-02" db="EMBL/GenBank/DDBJ databases">
        <title>Genome sequencing for Draconibacterium sp. strain M1.</title>
        <authorList>
            <person name="Park S.-J."/>
        </authorList>
    </citation>
    <scope>NUCLEOTIDE SEQUENCE [LARGE SCALE GENOMIC DNA]</scope>
    <source>
        <strain evidence="1 2">M1</strain>
    </source>
</reference>
<gene>
    <name evidence="1" type="ORF">G0Q07_17030</name>
</gene>
<sequence>MEALAKIIHQTPASYLPTAFPAHYYGMPNGKIYLVFSRFYELAIGQTGIEFVFAEHGDYSYNYETGEIIPLPSVERKLQVFSEEVDHPNLRINIFTTKRNLQSYGQAQAYLNDEAMRMTAVSA</sequence>
<proteinExistence type="predicted"/>
<evidence type="ECO:0000313" key="2">
    <source>
        <dbReference type="Proteomes" id="UP000474630"/>
    </source>
</evidence>
<organism evidence="1 2">
    <name type="scientific">Draconibacterium halophilum</name>
    <dbReference type="NCBI Taxonomy" id="2706887"/>
    <lineage>
        <taxon>Bacteria</taxon>
        <taxon>Pseudomonadati</taxon>
        <taxon>Bacteroidota</taxon>
        <taxon>Bacteroidia</taxon>
        <taxon>Marinilabiliales</taxon>
        <taxon>Prolixibacteraceae</taxon>
        <taxon>Draconibacterium</taxon>
    </lineage>
</organism>
<dbReference type="EMBL" id="CP048409">
    <property type="protein sequence ID" value="QIA09306.1"/>
    <property type="molecule type" value="Genomic_DNA"/>
</dbReference>
<evidence type="ECO:0000313" key="1">
    <source>
        <dbReference type="EMBL" id="QIA09306.1"/>
    </source>
</evidence>
<name>A0A6C0RH30_9BACT</name>
<protein>
    <submittedName>
        <fullName evidence="1">Uncharacterized protein</fullName>
    </submittedName>
</protein>
<keyword evidence="2" id="KW-1185">Reference proteome</keyword>